<dbReference type="EMBL" id="CP072793">
    <property type="protein sequence ID" value="QTR52287.1"/>
    <property type="molecule type" value="Genomic_DNA"/>
</dbReference>
<accession>A0A975F6T9</accession>
<gene>
    <name evidence="1" type="ORF">J9260_11115</name>
</gene>
<reference evidence="1" key="1">
    <citation type="submission" date="2021-04" db="EMBL/GenBank/DDBJ databases">
        <title>Genomics, taxonomy and metabolism of representatives of sulfur bacteria of the genus Thiothrix: Thiothrix fructosivorans QT, Thiothrix unzii A1T and three new species, Thiothrix subterranea sp. nov., Thiothrix litoralis sp. nov. and 'Candidatus Thiothrix anitrata' sp. nov.</title>
        <authorList>
            <person name="Ravin N.V."/>
            <person name="Smolyakov D."/>
            <person name="Rudenko T.S."/>
            <person name="Mardanov A.V."/>
            <person name="Beletsky A.V."/>
            <person name="Markov N.D."/>
            <person name="Fomenkov A.I."/>
            <person name="Roberts R.J."/>
            <person name="Karnachuk O.V."/>
            <person name="Novikov A."/>
            <person name="Grabovich M.Y."/>
        </authorList>
    </citation>
    <scope>NUCLEOTIDE SEQUENCE</scope>
    <source>
        <strain evidence="1">A1</strain>
    </source>
</reference>
<dbReference type="AlphaFoldDB" id="A0A975F6T9"/>
<keyword evidence="2" id="KW-1185">Reference proteome</keyword>
<dbReference type="Proteomes" id="UP000672009">
    <property type="component" value="Chromosome"/>
</dbReference>
<dbReference type="RefSeq" id="WP_210217839.1">
    <property type="nucleotide sequence ID" value="NZ_CP072793.1"/>
</dbReference>
<sequence>MNHTPNTPPAGNITLPRAVVRQWNDAHTENTKESWAYIAGLLAGILIYRPDITEELMLLIGVATQRGVMVRKGGVK</sequence>
<name>A0A975F6T9_9GAMM</name>
<evidence type="ECO:0000313" key="1">
    <source>
        <dbReference type="EMBL" id="QTR52287.1"/>
    </source>
</evidence>
<evidence type="ECO:0000313" key="2">
    <source>
        <dbReference type="Proteomes" id="UP000672009"/>
    </source>
</evidence>
<protein>
    <submittedName>
        <fullName evidence="1">Uncharacterized protein</fullName>
    </submittedName>
</protein>
<proteinExistence type="predicted"/>
<organism evidence="1 2">
    <name type="scientific">Thiothrix unzii</name>
    <dbReference type="NCBI Taxonomy" id="111769"/>
    <lineage>
        <taxon>Bacteria</taxon>
        <taxon>Pseudomonadati</taxon>
        <taxon>Pseudomonadota</taxon>
        <taxon>Gammaproteobacteria</taxon>
        <taxon>Thiotrichales</taxon>
        <taxon>Thiotrichaceae</taxon>
        <taxon>Thiothrix</taxon>
    </lineage>
</organism>
<dbReference type="KEGG" id="tun:J9260_11115"/>